<dbReference type="Gene3D" id="3.90.180.10">
    <property type="entry name" value="Medium-chain alcohol dehydrogenases, catalytic domain"/>
    <property type="match status" value="1"/>
</dbReference>
<dbReference type="AlphaFoldDB" id="A0A645DIN2"/>
<proteinExistence type="predicted"/>
<organism evidence="1">
    <name type="scientific">bioreactor metagenome</name>
    <dbReference type="NCBI Taxonomy" id="1076179"/>
    <lineage>
        <taxon>unclassified sequences</taxon>
        <taxon>metagenomes</taxon>
        <taxon>ecological metagenomes</taxon>
    </lineage>
</organism>
<dbReference type="EMBL" id="VSSQ01036408">
    <property type="protein sequence ID" value="MPM88878.1"/>
    <property type="molecule type" value="Genomic_DNA"/>
</dbReference>
<comment type="caution">
    <text evidence="1">The sequence shown here is derived from an EMBL/GenBank/DDBJ whole genome shotgun (WGS) entry which is preliminary data.</text>
</comment>
<gene>
    <name evidence="1" type="ORF">SDC9_135982</name>
</gene>
<dbReference type="Gene3D" id="3.40.50.720">
    <property type="entry name" value="NAD(P)-binding Rossmann-like Domain"/>
    <property type="match status" value="1"/>
</dbReference>
<dbReference type="SUPFAM" id="SSF51735">
    <property type="entry name" value="NAD(P)-binding Rossmann-fold domains"/>
    <property type="match status" value="1"/>
</dbReference>
<name>A0A645DIN2_9ZZZZ</name>
<reference evidence="1" key="1">
    <citation type="submission" date="2019-08" db="EMBL/GenBank/DDBJ databases">
        <authorList>
            <person name="Kucharzyk K."/>
            <person name="Murdoch R.W."/>
            <person name="Higgins S."/>
            <person name="Loffler F."/>
        </authorList>
    </citation>
    <scope>NUCLEOTIDE SEQUENCE</scope>
</reference>
<accession>A0A645DIN2</accession>
<protein>
    <recommendedName>
        <fullName evidence="2">Alcohol dehydrogenase-like C-terminal domain-containing protein</fullName>
    </recommendedName>
</protein>
<dbReference type="InterPro" id="IPR036291">
    <property type="entry name" value="NAD(P)-bd_dom_sf"/>
</dbReference>
<sequence length="182" mass="19810">MLGWEALRSRAAIARKCGIKEVVNFTKVDAVAAAKAFAAPYGMDFALMAFGGDAEKAFMAVKQAMKISADGHAMGRVVVVGGCRFPFDGGAWSGNLDVRASSRTGAGYHDPAWEYGKDYPEVFVQFTSQRNARELLQLIAEKRLKVLPLITDRVKIEEVGTAVEMLLTHPDRTLGVILEMAD</sequence>
<evidence type="ECO:0000313" key="1">
    <source>
        <dbReference type="EMBL" id="MPM88878.1"/>
    </source>
</evidence>
<evidence type="ECO:0008006" key="2">
    <source>
        <dbReference type="Google" id="ProtNLM"/>
    </source>
</evidence>